<name>A0A1I7YXF7_9BILA</name>
<evidence type="ECO:0000313" key="3">
    <source>
        <dbReference type="WBParaSite" id="L893_g207.t1"/>
    </source>
</evidence>
<protein>
    <submittedName>
        <fullName evidence="3">G protein-coupled receptor</fullName>
    </submittedName>
</protein>
<dbReference type="Proteomes" id="UP000095287">
    <property type="component" value="Unplaced"/>
</dbReference>
<dbReference type="WBParaSite" id="L893_g207.t1">
    <property type="protein sequence ID" value="L893_g207.t1"/>
    <property type="gene ID" value="L893_g207"/>
</dbReference>
<evidence type="ECO:0000313" key="2">
    <source>
        <dbReference type="Proteomes" id="UP000095287"/>
    </source>
</evidence>
<feature type="transmembrane region" description="Helical" evidence="1">
    <location>
        <begin position="113"/>
        <end position="135"/>
    </location>
</feature>
<keyword evidence="2" id="KW-1185">Reference proteome</keyword>
<keyword evidence="1" id="KW-1133">Transmembrane helix</keyword>
<keyword evidence="1" id="KW-0812">Transmembrane</keyword>
<organism evidence="2 3">
    <name type="scientific">Steinernema glaseri</name>
    <dbReference type="NCBI Taxonomy" id="37863"/>
    <lineage>
        <taxon>Eukaryota</taxon>
        <taxon>Metazoa</taxon>
        <taxon>Ecdysozoa</taxon>
        <taxon>Nematoda</taxon>
        <taxon>Chromadorea</taxon>
        <taxon>Rhabditida</taxon>
        <taxon>Tylenchina</taxon>
        <taxon>Panagrolaimomorpha</taxon>
        <taxon>Strongyloidoidea</taxon>
        <taxon>Steinernematidae</taxon>
        <taxon>Steinernema</taxon>
    </lineage>
</organism>
<dbReference type="AlphaFoldDB" id="A0A1I7YXF7"/>
<evidence type="ECO:0000256" key="1">
    <source>
        <dbReference type="SAM" id="Phobius"/>
    </source>
</evidence>
<feature type="transmembrane region" description="Helical" evidence="1">
    <location>
        <begin position="245"/>
        <end position="266"/>
    </location>
</feature>
<reference evidence="3" key="1">
    <citation type="submission" date="2016-11" db="UniProtKB">
        <authorList>
            <consortium name="WormBaseParasite"/>
        </authorList>
    </citation>
    <scope>IDENTIFICATION</scope>
</reference>
<feature type="transmembrane region" description="Helical" evidence="1">
    <location>
        <begin position="168"/>
        <end position="191"/>
    </location>
</feature>
<keyword evidence="1" id="KW-0472">Membrane</keyword>
<proteinExistence type="predicted"/>
<sequence>MMPCITIFRIRQLAGVLSSITDLSTLADSARQHGLRCARWQHFHILIYDLHATLLQNPLCQVAKGISVLLGYDPAGIGSYLMKVFNGCRKTETILVVALALERVSTIRQLKTILNLVDVVTVLAWTYGFVNFGLLCSPWADFHLNPTTYGVQYNKALPLTDLLEKVSFYSSVVCAAITFLLYVSIIAYLVHRKLAMKTVKFDINEKAIFMQALIRFLGDLSAMSLGHVIPMFTSVSASLGIATSIGYILNYLVFPPIFSIVVSRSLREAVFPCRKKFEMSVTPVVHK</sequence>
<feature type="transmembrane region" description="Helical" evidence="1">
    <location>
        <begin position="212"/>
        <end position="233"/>
    </location>
</feature>
<accession>A0A1I7YXF7</accession>